<dbReference type="EMBL" id="BLVO01000001">
    <property type="protein sequence ID" value="GFM31679.1"/>
    <property type="molecule type" value="Genomic_DNA"/>
</dbReference>
<dbReference type="CDD" id="cd11386">
    <property type="entry name" value="MCP_signal"/>
    <property type="match status" value="1"/>
</dbReference>
<dbReference type="SMART" id="SM00304">
    <property type="entry name" value="HAMP"/>
    <property type="match status" value="1"/>
</dbReference>
<comment type="similarity">
    <text evidence="2">Belongs to the methyl-accepting chemotaxis (MCP) protein family.</text>
</comment>
<gene>
    <name evidence="8" type="ORF">DSM101010T_00440</name>
</gene>
<evidence type="ECO:0008006" key="10">
    <source>
        <dbReference type="Google" id="ProtNLM"/>
    </source>
</evidence>
<sequence>MTMKRKLYLLLAVCLAGYLGIFCAGWYGELAKGRLVRMEEMASQAHLDVLQARRQEKNYVLRGGDKYISQVAKHLEDARANVNGLCEIFPGHRRAGDALLRKIDDYQAAFLALDAQTRQESDALIQAGRALEPQVTEFRATAVKEYHATSMRINMLIAGTEVALALLTALFTLFVIRDITRSMRSLQGYSSGIAAGRLATRPPEGLQGEFALLGRDVAEMVRCIVERMDAANASEREARALAEEARAAKAEADVSAERVRILLDRILLVATDARGVADDLAKASADLSSQVAQVTKGASVQRDRLAETAAAVTQMNASVGEITRSAGDASEATQGTSERARNGADVVRQASSSMNAVHDIASRLRQDMHALGTDARAVGDVITVINEIADQTNLLALNAAIEAARAGDAGRGFAVVADEVRKLAEKTMQATREVEERIAAIQASSNRNIHGMDEAMQAVESATQLSSRSGEALSAILEFAEESAERVRAIAAATQQQAVATTQIARAVEEVNRVADSTAEGMNQSGGTVRRLASMAENLNKLMHQLRN</sequence>
<feature type="transmembrane region" description="Helical" evidence="5">
    <location>
        <begin position="7"/>
        <end position="28"/>
    </location>
</feature>
<dbReference type="PROSITE" id="PS50885">
    <property type="entry name" value="HAMP"/>
    <property type="match status" value="1"/>
</dbReference>
<dbReference type="SMART" id="SM00283">
    <property type="entry name" value="MA"/>
    <property type="match status" value="1"/>
</dbReference>
<proteinExistence type="inferred from homology"/>
<evidence type="ECO:0000259" key="7">
    <source>
        <dbReference type="PROSITE" id="PS50885"/>
    </source>
</evidence>
<dbReference type="Pfam" id="PF00015">
    <property type="entry name" value="MCPsignal"/>
    <property type="match status" value="1"/>
</dbReference>
<protein>
    <recommendedName>
        <fullName evidence="10">Methyl-accepting chemotaxis protein</fullName>
    </recommendedName>
</protein>
<keyword evidence="9" id="KW-1185">Reference proteome</keyword>
<evidence type="ECO:0000313" key="9">
    <source>
        <dbReference type="Proteomes" id="UP000503840"/>
    </source>
</evidence>
<dbReference type="InterPro" id="IPR004089">
    <property type="entry name" value="MCPsignal_dom"/>
</dbReference>
<dbReference type="GO" id="GO:0016020">
    <property type="term" value="C:membrane"/>
    <property type="evidence" value="ECO:0007669"/>
    <property type="project" value="InterPro"/>
</dbReference>
<feature type="region of interest" description="Disordered" evidence="4">
    <location>
        <begin position="324"/>
        <end position="344"/>
    </location>
</feature>
<dbReference type="PANTHER" id="PTHR32089">
    <property type="entry name" value="METHYL-ACCEPTING CHEMOTAXIS PROTEIN MCPB"/>
    <property type="match status" value="1"/>
</dbReference>
<keyword evidence="5" id="KW-0812">Transmembrane</keyword>
<comment type="caution">
    <text evidence="8">The sequence shown here is derived from an EMBL/GenBank/DDBJ whole genome shotgun (WGS) entry which is preliminary data.</text>
</comment>
<evidence type="ECO:0000256" key="4">
    <source>
        <dbReference type="SAM" id="MobiDB-lite"/>
    </source>
</evidence>
<keyword evidence="5" id="KW-0472">Membrane</keyword>
<keyword evidence="1 3" id="KW-0807">Transducer</keyword>
<dbReference type="Gene3D" id="1.10.287.950">
    <property type="entry name" value="Methyl-accepting chemotaxis protein"/>
    <property type="match status" value="1"/>
</dbReference>
<evidence type="ECO:0000256" key="3">
    <source>
        <dbReference type="PROSITE-ProRule" id="PRU00284"/>
    </source>
</evidence>
<name>A0A7J0BDB6_9BACT</name>
<dbReference type="PROSITE" id="PS50111">
    <property type="entry name" value="CHEMOTAXIS_TRANSDUC_2"/>
    <property type="match status" value="1"/>
</dbReference>
<accession>A0A7J0BDB6</accession>
<feature type="domain" description="HAMP" evidence="7">
    <location>
        <begin position="177"/>
        <end position="229"/>
    </location>
</feature>
<evidence type="ECO:0000259" key="6">
    <source>
        <dbReference type="PROSITE" id="PS50111"/>
    </source>
</evidence>
<evidence type="ECO:0000256" key="2">
    <source>
        <dbReference type="ARBA" id="ARBA00029447"/>
    </source>
</evidence>
<dbReference type="AlphaFoldDB" id="A0A7J0BDB6"/>
<dbReference type="SUPFAM" id="SSF58104">
    <property type="entry name" value="Methyl-accepting chemotaxis protein (MCP) signaling domain"/>
    <property type="match status" value="1"/>
</dbReference>
<evidence type="ECO:0000256" key="5">
    <source>
        <dbReference type="SAM" id="Phobius"/>
    </source>
</evidence>
<reference evidence="8 9" key="1">
    <citation type="submission" date="2020-05" db="EMBL/GenBank/DDBJ databases">
        <title>Draft genome sequence of Desulfovibrio sp. strain HN2T.</title>
        <authorList>
            <person name="Ueno A."/>
            <person name="Tamazawa S."/>
            <person name="Tamamura S."/>
            <person name="Murakami T."/>
            <person name="Kiyama T."/>
            <person name="Inomata H."/>
            <person name="Amano Y."/>
            <person name="Miyakawa K."/>
            <person name="Tamaki H."/>
            <person name="Naganuma T."/>
            <person name="Kaneko K."/>
        </authorList>
    </citation>
    <scope>NUCLEOTIDE SEQUENCE [LARGE SCALE GENOMIC DNA]</scope>
    <source>
        <strain evidence="8 9">HN2</strain>
    </source>
</reference>
<dbReference type="Gene3D" id="6.10.340.10">
    <property type="match status" value="1"/>
</dbReference>
<keyword evidence="5" id="KW-1133">Transmembrane helix</keyword>
<dbReference type="GO" id="GO:0007165">
    <property type="term" value="P:signal transduction"/>
    <property type="evidence" value="ECO:0007669"/>
    <property type="project" value="UniProtKB-KW"/>
</dbReference>
<dbReference type="PANTHER" id="PTHR32089:SF112">
    <property type="entry name" value="LYSOZYME-LIKE PROTEIN-RELATED"/>
    <property type="match status" value="1"/>
</dbReference>
<dbReference type="InterPro" id="IPR003660">
    <property type="entry name" value="HAMP_dom"/>
</dbReference>
<organism evidence="8 9">
    <name type="scientific">Desulfovibrio subterraneus</name>
    <dbReference type="NCBI Taxonomy" id="2718620"/>
    <lineage>
        <taxon>Bacteria</taxon>
        <taxon>Pseudomonadati</taxon>
        <taxon>Thermodesulfobacteriota</taxon>
        <taxon>Desulfovibrionia</taxon>
        <taxon>Desulfovibrionales</taxon>
        <taxon>Desulfovibrionaceae</taxon>
        <taxon>Desulfovibrio</taxon>
    </lineage>
</organism>
<feature type="domain" description="Methyl-accepting transducer" evidence="6">
    <location>
        <begin position="276"/>
        <end position="512"/>
    </location>
</feature>
<evidence type="ECO:0000256" key="1">
    <source>
        <dbReference type="ARBA" id="ARBA00023224"/>
    </source>
</evidence>
<dbReference type="Proteomes" id="UP000503840">
    <property type="component" value="Unassembled WGS sequence"/>
</dbReference>
<evidence type="ECO:0000313" key="8">
    <source>
        <dbReference type="EMBL" id="GFM31679.1"/>
    </source>
</evidence>